<dbReference type="AlphaFoldDB" id="A0A2T0BNY5"/>
<evidence type="ECO:0000256" key="7">
    <source>
        <dbReference type="SAM" id="Phobius"/>
    </source>
</evidence>
<feature type="domain" description="Prepilin peptidase A24 N-terminal" evidence="9">
    <location>
        <begin position="11"/>
        <end position="93"/>
    </location>
</feature>
<keyword evidence="11" id="KW-1185">Reference proteome</keyword>
<dbReference type="InterPro" id="IPR050882">
    <property type="entry name" value="Prepilin_peptidase/N-MTase"/>
</dbReference>
<evidence type="ECO:0000256" key="1">
    <source>
        <dbReference type="ARBA" id="ARBA00004651"/>
    </source>
</evidence>
<dbReference type="OrthoDB" id="9789291at2"/>
<feature type="transmembrane region" description="Helical" evidence="7">
    <location>
        <begin position="123"/>
        <end position="145"/>
    </location>
</feature>
<dbReference type="PANTHER" id="PTHR30487">
    <property type="entry name" value="TYPE 4 PREPILIN-LIKE PROTEINS LEADER PEPTIDE-PROCESSING ENZYME"/>
    <property type="match status" value="1"/>
</dbReference>
<feature type="domain" description="Prepilin type IV endopeptidase peptidase" evidence="8">
    <location>
        <begin position="106"/>
        <end position="210"/>
    </location>
</feature>
<evidence type="ECO:0000313" key="11">
    <source>
        <dbReference type="Proteomes" id="UP000237798"/>
    </source>
</evidence>
<reference evidence="10 11" key="1">
    <citation type="submission" date="2018-03" db="EMBL/GenBank/DDBJ databases">
        <title>Genome sequence of Clostridium luticellarii DSM 29923.</title>
        <authorList>
            <person name="Poehlein A."/>
            <person name="Daniel R."/>
        </authorList>
    </citation>
    <scope>NUCLEOTIDE SEQUENCE [LARGE SCALE GENOMIC DNA]</scope>
    <source>
        <strain evidence="10 11">DSM 29923</strain>
    </source>
</reference>
<dbReference type="Gene3D" id="1.20.120.1220">
    <property type="match status" value="1"/>
</dbReference>
<dbReference type="PANTHER" id="PTHR30487:SF0">
    <property type="entry name" value="PREPILIN LEADER PEPTIDASE_N-METHYLTRANSFERASE-RELATED"/>
    <property type="match status" value="1"/>
</dbReference>
<evidence type="ECO:0000256" key="5">
    <source>
        <dbReference type="ARBA" id="ARBA00022989"/>
    </source>
</evidence>
<dbReference type="Pfam" id="PF06750">
    <property type="entry name" value="A24_N_bact"/>
    <property type="match status" value="1"/>
</dbReference>
<accession>A0A2T0BNY5</accession>
<evidence type="ECO:0000256" key="2">
    <source>
        <dbReference type="ARBA" id="ARBA00005801"/>
    </source>
</evidence>
<sequence>MDIYYAVIVFIFGAVIGSFLNVCIYRIPREESIVYPPSHCTNCRVKIKWFDLIPVISYIVLGGRCRHCGEKISIRYPVIEASAAFLYLMLYIKLGVNVEFMKYTTFISLLIVVAMIDIDTTDVYFKTTAAGFIAGIIFMLIYWSSGFQIKGFIYGGILGGAFLTAIILMTRGGMGWGDMEICVFCGLFLGIRLILVMLFLAFVLGAAVGIILIICGKKSKKDYIPFVPFISIASVITIFLGRDILSLYLF</sequence>
<keyword evidence="3" id="KW-1003">Cell membrane</keyword>
<feature type="transmembrane region" description="Helical" evidence="7">
    <location>
        <begin position="151"/>
        <end position="169"/>
    </location>
</feature>
<dbReference type="GO" id="GO:0005886">
    <property type="term" value="C:plasma membrane"/>
    <property type="evidence" value="ECO:0007669"/>
    <property type="project" value="UniProtKB-SubCell"/>
</dbReference>
<comment type="subcellular location">
    <subcellularLocation>
        <location evidence="1">Cell membrane</location>
        <topology evidence="1">Multi-pass membrane protein</topology>
    </subcellularLocation>
</comment>
<gene>
    <name evidence="10" type="primary">comC</name>
    <name evidence="10" type="ORF">CLLU_15150</name>
</gene>
<dbReference type="GO" id="GO:0006465">
    <property type="term" value="P:signal peptide processing"/>
    <property type="evidence" value="ECO:0007669"/>
    <property type="project" value="TreeGrafter"/>
</dbReference>
<evidence type="ECO:0000256" key="3">
    <source>
        <dbReference type="ARBA" id="ARBA00022475"/>
    </source>
</evidence>
<evidence type="ECO:0000256" key="6">
    <source>
        <dbReference type="ARBA" id="ARBA00023136"/>
    </source>
</evidence>
<comment type="caution">
    <text evidence="10">The sequence shown here is derived from an EMBL/GenBank/DDBJ whole genome shotgun (WGS) entry which is preliminary data.</text>
</comment>
<evidence type="ECO:0000259" key="8">
    <source>
        <dbReference type="Pfam" id="PF01478"/>
    </source>
</evidence>
<dbReference type="InterPro" id="IPR000045">
    <property type="entry name" value="Prepilin_IV_endopep_pep"/>
</dbReference>
<dbReference type="EMBL" id="PVXP01000015">
    <property type="protein sequence ID" value="PRR85594.1"/>
    <property type="molecule type" value="Genomic_DNA"/>
</dbReference>
<dbReference type="Pfam" id="PF01478">
    <property type="entry name" value="Peptidase_A24"/>
    <property type="match status" value="1"/>
</dbReference>
<dbReference type="GO" id="GO:0004190">
    <property type="term" value="F:aspartic-type endopeptidase activity"/>
    <property type="evidence" value="ECO:0007669"/>
    <property type="project" value="InterPro"/>
</dbReference>
<evidence type="ECO:0000256" key="4">
    <source>
        <dbReference type="ARBA" id="ARBA00022692"/>
    </source>
</evidence>
<feature type="transmembrane region" description="Helical" evidence="7">
    <location>
        <begin position="100"/>
        <end position="116"/>
    </location>
</feature>
<feature type="transmembrane region" description="Helical" evidence="7">
    <location>
        <begin position="226"/>
        <end position="249"/>
    </location>
</feature>
<protein>
    <submittedName>
        <fullName evidence="10">Type 4 prepilin-like proteins leader peptide-processing enzyme</fullName>
    </submittedName>
</protein>
<keyword evidence="4 7" id="KW-0812">Transmembrane</keyword>
<feature type="transmembrane region" description="Helical" evidence="7">
    <location>
        <begin position="6"/>
        <end position="25"/>
    </location>
</feature>
<name>A0A2T0BNY5_9CLOT</name>
<dbReference type="InterPro" id="IPR010627">
    <property type="entry name" value="Prepilin_pept_A24_N"/>
</dbReference>
<dbReference type="RefSeq" id="WP_106009119.1">
    <property type="nucleotide sequence ID" value="NZ_JALCPJ010000015.1"/>
</dbReference>
<evidence type="ECO:0000259" key="9">
    <source>
        <dbReference type="Pfam" id="PF06750"/>
    </source>
</evidence>
<organism evidence="10 11">
    <name type="scientific">Clostridium luticellarii</name>
    <dbReference type="NCBI Taxonomy" id="1691940"/>
    <lineage>
        <taxon>Bacteria</taxon>
        <taxon>Bacillati</taxon>
        <taxon>Bacillota</taxon>
        <taxon>Clostridia</taxon>
        <taxon>Eubacteriales</taxon>
        <taxon>Clostridiaceae</taxon>
        <taxon>Clostridium</taxon>
    </lineage>
</organism>
<evidence type="ECO:0000313" key="10">
    <source>
        <dbReference type="EMBL" id="PRR85594.1"/>
    </source>
</evidence>
<feature type="transmembrane region" description="Helical" evidence="7">
    <location>
        <begin position="181"/>
        <end position="214"/>
    </location>
</feature>
<proteinExistence type="inferred from homology"/>
<keyword evidence="6 7" id="KW-0472">Membrane</keyword>
<dbReference type="Proteomes" id="UP000237798">
    <property type="component" value="Unassembled WGS sequence"/>
</dbReference>
<comment type="similarity">
    <text evidence="2">Belongs to the peptidase A24 family.</text>
</comment>
<keyword evidence="5 7" id="KW-1133">Transmembrane helix</keyword>